<proteinExistence type="predicted"/>
<organism evidence="3 4">
    <name type="scientific">Sipha flava</name>
    <name type="common">yellow sugarcane aphid</name>
    <dbReference type="NCBI Taxonomy" id="143950"/>
    <lineage>
        <taxon>Eukaryota</taxon>
        <taxon>Metazoa</taxon>
        <taxon>Ecdysozoa</taxon>
        <taxon>Arthropoda</taxon>
        <taxon>Hexapoda</taxon>
        <taxon>Insecta</taxon>
        <taxon>Pterygota</taxon>
        <taxon>Neoptera</taxon>
        <taxon>Paraneoptera</taxon>
        <taxon>Hemiptera</taxon>
        <taxon>Sternorrhyncha</taxon>
        <taxon>Aphidomorpha</taxon>
        <taxon>Aphidoidea</taxon>
        <taxon>Aphididae</taxon>
        <taxon>Sipha</taxon>
    </lineage>
</organism>
<dbReference type="PANTHER" id="PTHR46599">
    <property type="entry name" value="PIGGYBAC TRANSPOSABLE ELEMENT-DERIVED PROTEIN 4"/>
    <property type="match status" value="1"/>
</dbReference>
<feature type="region of interest" description="Disordered" evidence="1">
    <location>
        <begin position="1"/>
        <end position="61"/>
    </location>
</feature>
<dbReference type="Proteomes" id="UP000694846">
    <property type="component" value="Unplaced"/>
</dbReference>
<accession>A0A8B8F7R3</accession>
<sequence>MNNDKNTNKVIEWLQEDEDTNISDLNSETDTESEHSNHDTESEQSGNSDSDNTHTPASNNFLNTPCYVGKDGTKWLIHKPQTTKTARQNIITKLPGVKGERDCPPTNFEEILAFFGLLYLAGVKKAQHLNTDELWSTDGTAPEFFSATMSKRRFHTLVQAIRFDDRNSRLERKKTDNLAPIRYIFDQFLKSCIESYTISEYATIDEMLEAFRGRCKFRQYIANKPAKYGIKIYALVDARTFYTSNMEIYAGKQPTGPFQKDNSAACVVKRLIEPIDKSGRNITMDNYFTSVPLANELYANHRLTIVGTLRKNKREIPPEFTNIKTRPLQSTMFAYGQHTKSLLCSYVPKKNKNVLMLSTMHCDDYIDPDSGDLKKPEVITFYNLTKGGVDVVDRLKSEYSVTRISNRWPFTIFCSLLNIGVINSQIIYKTNTNDIFTRRQFLTDLCKILTKPHLLKRATIPSLGLSIRQKIQNITGFQAPPKENTPQGKPRCKYCPIRKNRFTQHQCSLCSKPICKEHTASTNLICLICNNPQDSDD</sequence>
<feature type="compositionally biased region" description="Basic and acidic residues" evidence="1">
    <location>
        <begin position="32"/>
        <end position="41"/>
    </location>
</feature>
<evidence type="ECO:0000313" key="3">
    <source>
        <dbReference type="Proteomes" id="UP000694846"/>
    </source>
</evidence>
<dbReference type="RefSeq" id="XP_025406671.1">
    <property type="nucleotide sequence ID" value="XM_025550886.1"/>
</dbReference>
<feature type="compositionally biased region" description="Acidic residues" evidence="1">
    <location>
        <begin position="14"/>
        <end position="31"/>
    </location>
</feature>
<dbReference type="PANTHER" id="PTHR46599:SF6">
    <property type="entry name" value="DUAL SPECIFICITY PHOSPHATASE 26"/>
    <property type="match status" value="1"/>
</dbReference>
<dbReference type="AlphaFoldDB" id="A0A8B8F7R3"/>
<dbReference type="OrthoDB" id="6577955at2759"/>
<reference evidence="4" key="1">
    <citation type="submission" date="2025-08" db="UniProtKB">
        <authorList>
            <consortium name="RefSeq"/>
        </authorList>
    </citation>
    <scope>IDENTIFICATION</scope>
    <source>
        <tissue evidence="4">Whole body</tissue>
    </source>
</reference>
<feature type="domain" description="PiggyBac transposable element-derived protein" evidence="2">
    <location>
        <begin position="97"/>
        <end position="424"/>
    </location>
</feature>
<dbReference type="InterPro" id="IPR029526">
    <property type="entry name" value="PGBD"/>
</dbReference>
<feature type="compositionally biased region" description="Polar residues" evidence="1">
    <location>
        <begin position="43"/>
        <end position="61"/>
    </location>
</feature>
<name>A0A8B8F7R3_9HEMI</name>
<evidence type="ECO:0000256" key="1">
    <source>
        <dbReference type="SAM" id="MobiDB-lite"/>
    </source>
</evidence>
<dbReference type="GeneID" id="112680705"/>
<gene>
    <name evidence="4" type="primary">LOC112680705</name>
</gene>
<dbReference type="Pfam" id="PF13843">
    <property type="entry name" value="DDE_Tnp_1_7"/>
    <property type="match status" value="1"/>
</dbReference>
<evidence type="ECO:0000259" key="2">
    <source>
        <dbReference type="Pfam" id="PF13843"/>
    </source>
</evidence>
<keyword evidence="3" id="KW-1185">Reference proteome</keyword>
<protein>
    <submittedName>
        <fullName evidence="4">Uncharacterized protein LOC112680705</fullName>
    </submittedName>
</protein>
<evidence type="ECO:0000313" key="4">
    <source>
        <dbReference type="RefSeq" id="XP_025406671.1"/>
    </source>
</evidence>